<proteinExistence type="predicted"/>
<dbReference type="Gene3D" id="1.10.357.10">
    <property type="entry name" value="Tetracycline Repressor, domain 2"/>
    <property type="match status" value="1"/>
</dbReference>
<dbReference type="InterPro" id="IPR050109">
    <property type="entry name" value="HTH-type_TetR-like_transc_reg"/>
</dbReference>
<dbReference type="SUPFAM" id="SSF48498">
    <property type="entry name" value="Tetracyclin repressor-like, C-terminal domain"/>
    <property type="match status" value="1"/>
</dbReference>
<dbReference type="EMBL" id="JAUSUT010000001">
    <property type="protein sequence ID" value="MDQ0376934.1"/>
    <property type="molecule type" value="Genomic_DNA"/>
</dbReference>
<keyword evidence="1" id="KW-0805">Transcription regulation</keyword>
<comment type="caution">
    <text evidence="6">The sequence shown here is derived from an EMBL/GenBank/DDBJ whole genome shotgun (WGS) entry which is preliminary data.</text>
</comment>
<feature type="DNA-binding region" description="H-T-H motif" evidence="4">
    <location>
        <begin position="33"/>
        <end position="52"/>
    </location>
</feature>
<dbReference type="Proteomes" id="UP001229651">
    <property type="component" value="Unassembled WGS sequence"/>
</dbReference>
<evidence type="ECO:0000313" key="6">
    <source>
        <dbReference type="EMBL" id="MDQ0376934.1"/>
    </source>
</evidence>
<name>A0ABU0ENS0_9PSEU</name>
<organism evidence="6 7">
    <name type="scientific">Amycolatopsis thermophila</name>
    <dbReference type="NCBI Taxonomy" id="206084"/>
    <lineage>
        <taxon>Bacteria</taxon>
        <taxon>Bacillati</taxon>
        <taxon>Actinomycetota</taxon>
        <taxon>Actinomycetes</taxon>
        <taxon>Pseudonocardiales</taxon>
        <taxon>Pseudonocardiaceae</taxon>
        <taxon>Amycolatopsis</taxon>
    </lineage>
</organism>
<evidence type="ECO:0000256" key="3">
    <source>
        <dbReference type="ARBA" id="ARBA00023163"/>
    </source>
</evidence>
<dbReference type="PANTHER" id="PTHR30055:SF234">
    <property type="entry name" value="HTH-TYPE TRANSCRIPTIONAL REGULATOR BETI"/>
    <property type="match status" value="1"/>
</dbReference>
<dbReference type="PROSITE" id="PS50977">
    <property type="entry name" value="HTH_TETR_2"/>
    <property type="match status" value="1"/>
</dbReference>
<evidence type="ECO:0000256" key="4">
    <source>
        <dbReference type="PROSITE-ProRule" id="PRU00335"/>
    </source>
</evidence>
<gene>
    <name evidence="6" type="ORF">FB470_000928</name>
</gene>
<sequence>MMARPMRADARRNYERILSTAREAFAERGPEAPLDDIARKACVGAGTLYRHFPNREALIEAVYRDDIERLSSWAHELLEQHEPAKALELWMREQVAFVLHKRGVAASLKAAMDRDSETFALGKTMMNEAAAELLTRAQEAGAVRPDLKPRDLLLLGHGVGVAAEGSDETAERLITVVLDGLRPPA</sequence>
<dbReference type="Pfam" id="PF21597">
    <property type="entry name" value="TetR_C_43"/>
    <property type="match status" value="1"/>
</dbReference>
<dbReference type="Pfam" id="PF00440">
    <property type="entry name" value="TetR_N"/>
    <property type="match status" value="1"/>
</dbReference>
<dbReference type="SUPFAM" id="SSF46689">
    <property type="entry name" value="Homeodomain-like"/>
    <property type="match status" value="1"/>
</dbReference>
<keyword evidence="7" id="KW-1185">Reference proteome</keyword>
<protein>
    <submittedName>
        <fullName evidence="6">AcrR family transcriptional regulator</fullName>
    </submittedName>
</protein>
<dbReference type="PRINTS" id="PR00455">
    <property type="entry name" value="HTHTETR"/>
</dbReference>
<evidence type="ECO:0000259" key="5">
    <source>
        <dbReference type="PROSITE" id="PS50977"/>
    </source>
</evidence>
<evidence type="ECO:0000256" key="1">
    <source>
        <dbReference type="ARBA" id="ARBA00023015"/>
    </source>
</evidence>
<dbReference type="InterPro" id="IPR036271">
    <property type="entry name" value="Tet_transcr_reg_TetR-rel_C_sf"/>
</dbReference>
<keyword evidence="3" id="KW-0804">Transcription</keyword>
<evidence type="ECO:0000256" key="2">
    <source>
        <dbReference type="ARBA" id="ARBA00023125"/>
    </source>
</evidence>
<feature type="domain" description="HTH tetR-type" evidence="5">
    <location>
        <begin position="11"/>
        <end position="70"/>
    </location>
</feature>
<dbReference type="InterPro" id="IPR049445">
    <property type="entry name" value="TetR_SbtR-like_C"/>
</dbReference>
<evidence type="ECO:0000313" key="7">
    <source>
        <dbReference type="Proteomes" id="UP001229651"/>
    </source>
</evidence>
<accession>A0ABU0ENS0</accession>
<dbReference type="RefSeq" id="WP_306989023.1">
    <property type="nucleotide sequence ID" value="NZ_JAUSUT010000001.1"/>
</dbReference>
<dbReference type="PANTHER" id="PTHR30055">
    <property type="entry name" value="HTH-TYPE TRANSCRIPTIONAL REGULATOR RUTR"/>
    <property type="match status" value="1"/>
</dbReference>
<keyword evidence="2 4" id="KW-0238">DNA-binding</keyword>
<reference evidence="6 7" key="1">
    <citation type="submission" date="2023-07" db="EMBL/GenBank/DDBJ databases">
        <title>Sequencing the genomes of 1000 actinobacteria strains.</title>
        <authorList>
            <person name="Klenk H.-P."/>
        </authorList>
    </citation>
    <scope>NUCLEOTIDE SEQUENCE [LARGE SCALE GENOMIC DNA]</scope>
    <source>
        <strain evidence="6 7">DSM 45805</strain>
    </source>
</reference>
<dbReference type="InterPro" id="IPR009057">
    <property type="entry name" value="Homeodomain-like_sf"/>
</dbReference>
<dbReference type="InterPro" id="IPR001647">
    <property type="entry name" value="HTH_TetR"/>
</dbReference>